<dbReference type="InterPro" id="IPR013785">
    <property type="entry name" value="Aldolase_TIM"/>
</dbReference>
<gene>
    <name evidence="1" type="ORF">Abiwalacus_16680</name>
</gene>
<dbReference type="InterPro" id="IPR017853">
    <property type="entry name" value="GH"/>
</dbReference>
<sequence>MSACSLSLDIPGVLTAANDWIEIKVHTAGRRLAGVTFTDKLNGCAYRFGDDIFSIHLDYGIKEDGVTDDAPRPRPRKISAASLMAETPAGEEIPGNPQGRRLADRRSGVKITVPFAWETEGLAVTWTAELREGSPYVRILLDICPMQWACPIRMVRVLELSAPDIQQRGSVKGVPATAFGGRLFAGVESPLSFNGEEEGKLVAQISRKTDIPSRTHLNVSAVLGVAAPGQLRRTFQLQYLNEERARPYGAFLNYNTWYDTLFDRYDEAFATEAVRLYGEELVRKRGAVLDSILFDDGWDNPETLWEFNEGFKHEFRNINKLAASYGAGPGVWFSPWGGYGKPKQNRLNAAGDCFETNERGFALSGPRYYDYFKEMCLHMIRDNGINHFKLDGTSGEETQLPGSRFASDFEAVIHLLGELRDERPDLFINLTTGTWASPFWFGIADSVWRGGWDHEFIGEGTMRQKWMTFRDSRIFNNNVAVSPLFPINSLMNHGIIYTRKARGLDTVEGTDLEDEIWSAFGSGTQMQEIYMTPQLLEPSQWDTLARAAIWARENNETLVDVHWVGGSPMELQVYGWAAWSPVKGLLTIRNPSSERRTWSFDPGAVFELPPEAPRSYSATSPNGKRLPFSGFRAGEIVRMELEPFEVIVVEALPEPQP</sequence>
<evidence type="ECO:0000313" key="1">
    <source>
        <dbReference type="EMBL" id="BDL44094.1"/>
    </source>
</evidence>
<evidence type="ECO:0008006" key="3">
    <source>
        <dbReference type="Google" id="ProtNLM"/>
    </source>
</evidence>
<evidence type="ECO:0000313" key="2">
    <source>
        <dbReference type="Proteomes" id="UP001062263"/>
    </source>
</evidence>
<dbReference type="RefSeq" id="WP_215437102.1">
    <property type="nucleotide sequence ID" value="NZ_AP025943.1"/>
</dbReference>
<dbReference type="EMBL" id="AP025943">
    <property type="protein sequence ID" value="BDL44094.1"/>
    <property type="molecule type" value="Genomic_DNA"/>
</dbReference>
<protein>
    <recommendedName>
        <fullName evidence="3">Enterotoxin</fullName>
    </recommendedName>
</protein>
<name>A0ABN6QJZ3_9BACT</name>
<dbReference type="SUPFAM" id="SSF51445">
    <property type="entry name" value="(Trans)glycosidases"/>
    <property type="match status" value="1"/>
</dbReference>
<keyword evidence="2" id="KW-1185">Reference proteome</keyword>
<accession>A0ABN6QJZ3</accession>
<organism evidence="1 2">
    <name type="scientific">Akkermansia biwaensis</name>
    <dbReference type="NCBI Taxonomy" id="2946555"/>
    <lineage>
        <taxon>Bacteria</taxon>
        <taxon>Pseudomonadati</taxon>
        <taxon>Verrucomicrobiota</taxon>
        <taxon>Verrucomicrobiia</taxon>
        <taxon>Verrucomicrobiales</taxon>
        <taxon>Akkermansiaceae</taxon>
        <taxon>Akkermansia</taxon>
    </lineage>
</organism>
<proteinExistence type="predicted"/>
<dbReference type="Gene3D" id="3.20.20.70">
    <property type="entry name" value="Aldolase class I"/>
    <property type="match status" value="1"/>
</dbReference>
<reference evidence="1" key="1">
    <citation type="submission" date="2022-06" db="EMBL/GenBank/DDBJ databases">
        <title>Akkermansia biwalacus sp. nov., an anaerobic mucin-degrading bacterium isolated from human intestine.</title>
        <authorList>
            <person name="Kobayashi Y."/>
            <person name="Inoue S."/>
            <person name="Kawahara T."/>
            <person name="Kohda N."/>
        </authorList>
    </citation>
    <scope>NUCLEOTIDE SEQUENCE</scope>
    <source>
        <strain evidence="1">WON2089</strain>
    </source>
</reference>
<dbReference type="Proteomes" id="UP001062263">
    <property type="component" value="Chromosome"/>
</dbReference>